<dbReference type="InterPro" id="IPR058579">
    <property type="entry name" value="IspG_C"/>
</dbReference>
<dbReference type="AlphaFoldDB" id="A0A0F9PC61"/>
<feature type="non-terminal residue" evidence="5">
    <location>
        <position position="1"/>
    </location>
</feature>
<organism evidence="5">
    <name type="scientific">marine sediment metagenome</name>
    <dbReference type="NCBI Taxonomy" id="412755"/>
    <lineage>
        <taxon>unclassified sequences</taxon>
        <taxon>metagenomes</taxon>
        <taxon>ecological metagenomes</taxon>
    </lineage>
</organism>
<feature type="domain" description="IspG C-terminal" evidence="4">
    <location>
        <begin position="1"/>
        <end position="86"/>
    </location>
</feature>
<dbReference type="GO" id="GO:0019288">
    <property type="term" value="P:isopentenyl diphosphate biosynthetic process, methylerythritol 4-phosphate pathway"/>
    <property type="evidence" value="ECO:0007669"/>
    <property type="project" value="TreeGrafter"/>
</dbReference>
<keyword evidence="1" id="KW-0479">Metal-binding</keyword>
<dbReference type="PANTHER" id="PTHR30454">
    <property type="entry name" value="4-HYDROXY-3-METHYLBUT-2-EN-1-YL DIPHOSPHATE SYNTHASE"/>
    <property type="match status" value="1"/>
</dbReference>
<keyword evidence="2" id="KW-0408">Iron</keyword>
<dbReference type="GO" id="GO:0016114">
    <property type="term" value="P:terpenoid biosynthetic process"/>
    <property type="evidence" value="ECO:0007669"/>
    <property type="project" value="InterPro"/>
</dbReference>
<dbReference type="EMBL" id="LAZR01003092">
    <property type="protein sequence ID" value="KKN22102.1"/>
    <property type="molecule type" value="Genomic_DNA"/>
</dbReference>
<evidence type="ECO:0000256" key="2">
    <source>
        <dbReference type="ARBA" id="ARBA00023004"/>
    </source>
</evidence>
<dbReference type="Pfam" id="PF26540">
    <property type="entry name" value="GcpE_C"/>
    <property type="match status" value="1"/>
</dbReference>
<dbReference type="Gene3D" id="3.30.413.10">
    <property type="entry name" value="Sulfite Reductase Hemoprotein, domain 1"/>
    <property type="match status" value="1"/>
</dbReference>
<dbReference type="GO" id="GO:0051536">
    <property type="term" value="F:iron-sulfur cluster binding"/>
    <property type="evidence" value="ECO:0007669"/>
    <property type="project" value="UniProtKB-KW"/>
</dbReference>
<dbReference type="GO" id="GO:0046429">
    <property type="term" value="F:4-hydroxy-3-methylbut-2-en-1-yl diphosphate synthase activity (ferredoxin)"/>
    <property type="evidence" value="ECO:0007669"/>
    <property type="project" value="InterPro"/>
</dbReference>
<evidence type="ECO:0000256" key="1">
    <source>
        <dbReference type="ARBA" id="ARBA00022723"/>
    </source>
</evidence>
<comment type="caution">
    <text evidence="5">The sequence shown here is derived from an EMBL/GenBank/DDBJ whole genome shotgun (WGS) entry which is preliminary data.</text>
</comment>
<gene>
    <name evidence="5" type="ORF">LCGC14_0918500</name>
</gene>
<protein>
    <recommendedName>
        <fullName evidence="4">IspG C-terminal domain-containing protein</fullName>
    </recommendedName>
</protein>
<dbReference type="InterPro" id="IPR004588">
    <property type="entry name" value="IspG_bac-typ"/>
</dbReference>
<dbReference type="GO" id="GO:0046872">
    <property type="term" value="F:metal ion binding"/>
    <property type="evidence" value="ECO:0007669"/>
    <property type="project" value="UniProtKB-KW"/>
</dbReference>
<keyword evidence="3" id="KW-0411">Iron-sulfur</keyword>
<accession>A0A0F9PC61</accession>
<evidence type="ECO:0000259" key="4">
    <source>
        <dbReference type="Pfam" id="PF26540"/>
    </source>
</evidence>
<sequence length="89" mass="9715">CPTCGRHVNPDFPDKVKLIEQALQKAHRPDLHVMVMNCIVNGVGECGNADIGVLFGKGKVAIYNRGKKVASVPTGEAVDKFIEVLNRTW</sequence>
<proteinExistence type="predicted"/>
<evidence type="ECO:0000256" key="3">
    <source>
        <dbReference type="ARBA" id="ARBA00023014"/>
    </source>
</evidence>
<dbReference type="InterPro" id="IPR045854">
    <property type="entry name" value="NO2/SO3_Rdtase_4Fe4S_sf"/>
</dbReference>
<evidence type="ECO:0000313" key="5">
    <source>
        <dbReference type="EMBL" id="KKN22102.1"/>
    </source>
</evidence>
<name>A0A0F9PC61_9ZZZZ</name>
<reference evidence="5" key="1">
    <citation type="journal article" date="2015" name="Nature">
        <title>Complex archaea that bridge the gap between prokaryotes and eukaryotes.</title>
        <authorList>
            <person name="Spang A."/>
            <person name="Saw J.H."/>
            <person name="Jorgensen S.L."/>
            <person name="Zaremba-Niedzwiedzka K."/>
            <person name="Martijn J."/>
            <person name="Lind A.E."/>
            <person name="van Eijk R."/>
            <person name="Schleper C."/>
            <person name="Guy L."/>
            <person name="Ettema T.J."/>
        </authorList>
    </citation>
    <scope>NUCLEOTIDE SEQUENCE</scope>
</reference>
<dbReference type="PANTHER" id="PTHR30454:SF0">
    <property type="entry name" value="4-HYDROXY-3-METHYLBUT-2-EN-1-YL DIPHOSPHATE SYNTHASE (FERREDOXIN), CHLOROPLASTIC"/>
    <property type="match status" value="1"/>
</dbReference>